<evidence type="ECO:0000256" key="2">
    <source>
        <dbReference type="ARBA" id="ARBA00022695"/>
    </source>
</evidence>
<evidence type="ECO:0000313" key="4">
    <source>
        <dbReference type="EMBL" id="MCP2727692.1"/>
    </source>
</evidence>
<proteinExistence type="predicted"/>
<dbReference type="Pfam" id="PF00483">
    <property type="entry name" value="NTP_transferase"/>
    <property type="match status" value="1"/>
</dbReference>
<sequence>MKAIILAAGKRMRPLTLTTHKTLLKIGDRTLLDRIIDLLIANQVTQITIVTGYRSEEIREHVTTHHPSLNFQFIHNHRYAETNNIYSLAMAIEEILIDDDIVLIQSDLVVESSVFKRLFASPHPNVALVDRYCTGMDGTVVTVRCKNKIQ</sequence>
<dbReference type="Proteomes" id="UP001204953">
    <property type="component" value="Unassembled WGS sequence"/>
</dbReference>
<organism evidence="4 5">
    <name type="scientific">Limnofasciculus baicalensis BBK-W-15</name>
    <dbReference type="NCBI Taxonomy" id="2699891"/>
    <lineage>
        <taxon>Bacteria</taxon>
        <taxon>Bacillati</taxon>
        <taxon>Cyanobacteriota</taxon>
        <taxon>Cyanophyceae</taxon>
        <taxon>Coleofasciculales</taxon>
        <taxon>Coleofasciculaceae</taxon>
        <taxon>Limnofasciculus</taxon>
        <taxon>Limnofasciculus baicalensis</taxon>
    </lineage>
</organism>
<keyword evidence="2" id="KW-0548">Nucleotidyltransferase</keyword>
<keyword evidence="5" id="KW-1185">Reference proteome</keyword>
<dbReference type="Gene3D" id="3.90.550.10">
    <property type="entry name" value="Spore Coat Polysaccharide Biosynthesis Protein SpsA, Chain A"/>
    <property type="match status" value="1"/>
</dbReference>
<dbReference type="EMBL" id="JAMZMM010000023">
    <property type="protein sequence ID" value="MCP2727692.1"/>
    <property type="molecule type" value="Genomic_DNA"/>
</dbReference>
<dbReference type="PANTHER" id="PTHR43584:SF5">
    <property type="entry name" value="PROTEIN LICC"/>
    <property type="match status" value="1"/>
</dbReference>
<dbReference type="AlphaFoldDB" id="A0AAE3GPJ0"/>
<dbReference type="InterPro" id="IPR050065">
    <property type="entry name" value="GlmU-like"/>
</dbReference>
<reference evidence="4" key="1">
    <citation type="submission" date="2022-06" db="EMBL/GenBank/DDBJ databases">
        <title>New cyanobacteria of genus Symplocastrum in benthos of Lake Baikal.</title>
        <authorList>
            <person name="Sorokovikova E."/>
            <person name="Tikhonova I."/>
            <person name="Krasnopeev A."/>
            <person name="Evseev P."/>
            <person name="Gladkikh A."/>
            <person name="Belykh O."/>
        </authorList>
    </citation>
    <scope>NUCLEOTIDE SEQUENCE</scope>
    <source>
        <strain evidence="4">BBK-W-15</strain>
    </source>
</reference>
<protein>
    <submittedName>
        <fullName evidence="4">NTP transferase domain-containing protein</fullName>
    </submittedName>
</protein>
<dbReference type="InterPro" id="IPR029044">
    <property type="entry name" value="Nucleotide-diphossugar_trans"/>
</dbReference>
<dbReference type="InterPro" id="IPR005835">
    <property type="entry name" value="NTP_transferase_dom"/>
</dbReference>
<dbReference type="RefSeq" id="WP_254010502.1">
    <property type="nucleotide sequence ID" value="NZ_JAMZMM010000023.1"/>
</dbReference>
<evidence type="ECO:0000259" key="3">
    <source>
        <dbReference type="Pfam" id="PF00483"/>
    </source>
</evidence>
<dbReference type="GO" id="GO:0016779">
    <property type="term" value="F:nucleotidyltransferase activity"/>
    <property type="evidence" value="ECO:0007669"/>
    <property type="project" value="UniProtKB-KW"/>
</dbReference>
<accession>A0AAE3GPJ0</accession>
<evidence type="ECO:0000256" key="1">
    <source>
        <dbReference type="ARBA" id="ARBA00022679"/>
    </source>
</evidence>
<name>A0AAE3GPJ0_9CYAN</name>
<keyword evidence="1 4" id="KW-0808">Transferase</keyword>
<gene>
    <name evidence="4" type="ORF">NJ959_04265</name>
</gene>
<comment type="caution">
    <text evidence="4">The sequence shown here is derived from an EMBL/GenBank/DDBJ whole genome shotgun (WGS) entry which is preliminary data.</text>
</comment>
<feature type="domain" description="Nucleotidyl transferase" evidence="3">
    <location>
        <begin position="2"/>
        <end position="114"/>
    </location>
</feature>
<dbReference type="PANTHER" id="PTHR43584">
    <property type="entry name" value="NUCLEOTIDYL TRANSFERASE"/>
    <property type="match status" value="1"/>
</dbReference>
<evidence type="ECO:0000313" key="5">
    <source>
        <dbReference type="Proteomes" id="UP001204953"/>
    </source>
</evidence>
<dbReference type="SUPFAM" id="SSF53448">
    <property type="entry name" value="Nucleotide-diphospho-sugar transferases"/>
    <property type="match status" value="1"/>
</dbReference>